<comment type="caution">
    <text evidence="1">The sequence shown here is derived from an EMBL/GenBank/DDBJ whole genome shotgun (WGS) entry which is preliminary data.</text>
</comment>
<name>A0A0G0MNH8_9BACT</name>
<protein>
    <submittedName>
        <fullName evidence="1">Uncharacterized protein</fullName>
    </submittedName>
</protein>
<evidence type="ECO:0000313" key="1">
    <source>
        <dbReference type="EMBL" id="KKR05604.1"/>
    </source>
</evidence>
<reference evidence="1 2" key="1">
    <citation type="journal article" date="2015" name="Nature">
        <title>rRNA introns, odd ribosomes, and small enigmatic genomes across a large radiation of phyla.</title>
        <authorList>
            <person name="Brown C.T."/>
            <person name="Hug L.A."/>
            <person name="Thomas B.C."/>
            <person name="Sharon I."/>
            <person name="Castelle C.J."/>
            <person name="Singh A."/>
            <person name="Wilkins M.J."/>
            <person name="Williams K.H."/>
            <person name="Banfield J.F."/>
        </authorList>
    </citation>
    <scope>NUCLEOTIDE SEQUENCE [LARGE SCALE GENOMIC DNA]</scope>
</reference>
<evidence type="ECO:0000313" key="2">
    <source>
        <dbReference type="Proteomes" id="UP000034799"/>
    </source>
</evidence>
<dbReference type="STRING" id="1619100.UT34_C0002G0111"/>
<sequence>MTTIIELGPKDFQNPIIFEATLELICQEDADQAQYDLACMFKDYGHFCSETDDEAQLKNGLKIFKEWWIRNQKVGVQTDAVTNTLDQLISGDIHITDTNAVDLIGMYLVYQVTGAIRILDASPGESAQATTFASCVAGYARSRLQ</sequence>
<accession>A0A0G0MNH8</accession>
<proteinExistence type="predicted"/>
<dbReference type="Proteomes" id="UP000034799">
    <property type="component" value="Unassembled WGS sequence"/>
</dbReference>
<dbReference type="AlphaFoldDB" id="A0A0G0MNH8"/>
<organism evidence="1 2">
    <name type="scientific">candidate division WS6 bacterium GW2011_GWF2_39_15</name>
    <dbReference type="NCBI Taxonomy" id="1619100"/>
    <lineage>
        <taxon>Bacteria</taxon>
        <taxon>Candidatus Dojkabacteria</taxon>
    </lineage>
</organism>
<dbReference type="EMBL" id="LBWK01000002">
    <property type="protein sequence ID" value="KKR05604.1"/>
    <property type="molecule type" value="Genomic_DNA"/>
</dbReference>
<gene>
    <name evidence="1" type="ORF">UT34_C0002G0111</name>
</gene>